<dbReference type="PANTHER" id="PTHR31793:SF24">
    <property type="entry name" value="LONG-CHAIN ACYL-COA THIOESTERASE FADM"/>
    <property type="match status" value="1"/>
</dbReference>
<accession>A0A938YAR7</accession>
<name>A0A938YAR7_9ACTN</name>
<keyword evidence="2" id="KW-1185">Reference proteome</keyword>
<protein>
    <submittedName>
        <fullName evidence="1">Acyl-CoA thioesterase</fullName>
    </submittedName>
</protein>
<dbReference type="SUPFAM" id="SSF54637">
    <property type="entry name" value="Thioesterase/thiol ester dehydrase-isomerase"/>
    <property type="match status" value="1"/>
</dbReference>
<dbReference type="AlphaFoldDB" id="A0A938YAR7"/>
<sequence>MGRRYEVEVPIRWSDMDAYGHVNNARTLTLLEEARVSWLFLDAESLGLQRLASGIVVAALGIRYRRPIDYRDRLVVSMGVQDLRASSFEIDYQVTVPAAQERDRLVVTATSTMVPVDPQTFRARRFEPHERAWLETYRS</sequence>
<dbReference type="Pfam" id="PF13279">
    <property type="entry name" value="4HBT_2"/>
    <property type="match status" value="1"/>
</dbReference>
<proteinExistence type="predicted"/>
<dbReference type="CDD" id="cd00586">
    <property type="entry name" value="4HBT"/>
    <property type="match status" value="1"/>
</dbReference>
<dbReference type="PANTHER" id="PTHR31793">
    <property type="entry name" value="4-HYDROXYBENZOYL-COA THIOESTERASE FAMILY MEMBER"/>
    <property type="match status" value="1"/>
</dbReference>
<evidence type="ECO:0000313" key="1">
    <source>
        <dbReference type="EMBL" id="MBM9467162.1"/>
    </source>
</evidence>
<organism evidence="1 2">
    <name type="scientific">Nakamurella leprariae</name>
    <dbReference type="NCBI Taxonomy" id="2803911"/>
    <lineage>
        <taxon>Bacteria</taxon>
        <taxon>Bacillati</taxon>
        <taxon>Actinomycetota</taxon>
        <taxon>Actinomycetes</taxon>
        <taxon>Nakamurellales</taxon>
        <taxon>Nakamurellaceae</taxon>
        <taxon>Nakamurella</taxon>
    </lineage>
</organism>
<dbReference type="Proteomes" id="UP000663792">
    <property type="component" value="Unassembled WGS sequence"/>
</dbReference>
<evidence type="ECO:0000313" key="2">
    <source>
        <dbReference type="Proteomes" id="UP000663792"/>
    </source>
</evidence>
<gene>
    <name evidence="1" type="ORF">JL106_07685</name>
</gene>
<dbReference type="InterPro" id="IPR029069">
    <property type="entry name" value="HotDog_dom_sf"/>
</dbReference>
<dbReference type="InterPro" id="IPR050563">
    <property type="entry name" value="4-hydroxybenzoyl-CoA_TE"/>
</dbReference>
<dbReference type="Gene3D" id="3.10.129.10">
    <property type="entry name" value="Hotdog Thioesterase"/>
    <property type="match status" value="1"/>
</dbReference>
<comment type="caution">
    <text evidence="1">The sequence shown here is derived from an EMBL/GenBank/DDBJ whole genome shotgun (WGS) entry which is preliminary data.</text>
</comment>
<dbReference type="GO" id="GO:0047617">
    <property type="term" value="F:fatty acyl-CoA hydrolase activity"/>
    <property type="evidence" value="ECO:0007669"/>
    <property type="project" value="TreeGrafter"/>
</dbReference>
<dbReference type="EMBL" id="JAERWK010000010">
    <property type="protein sequence ID" value="MBM9467162.1"/>
    <property type="molecule type" value="Genomic_DNA"/>
</dbReference>
<reference evidence="1" key="1">
    <citation type="submission" date="2021-01" db="EMBL/GenBank/DDBJ databases">
        <title>YIM 132084 draft genome.</title>
        <authorList>
            <person name="An D."/>
        </authorList>
    </citation>
    <scope>NUCLEOTIDE SEQUENCE</scope>
    <source>
        <strain evidence="1">YIM 132084</strain>
    </source>
</reference>
<dbReference type="RefSeq" id="WP_205260123.1">
    <property type="nucleotide sequence ID" value="NZ_JAERWK010000010.1"/>
</dbReference>